<organism evidence="2 3">
    <name type="scientific">Rhodospirillum centenum (strain ATCC 51521 / SW)</name>
    <dbReference type="NCBI Taxonomy" id="414684"/>
    <lineage>
        <taxon>Bacteria</taxon>
        <taxon>Pseudomonadati</taxon>
        <taxon>Pseudomonadota</taxon>
        <taxon>Alphaproteobacteria</taxon>
        <taxon>Rhodospirillales</taxon>
        <taxon>Rhodospirillaceae</taxon>
        <taxon>Rhodospirillum</taxon>
    </lineage>
</organism>
<proteinExistence type="predicted"/>
<feature type="compositionally biased region" description="Basic residues" evidence="1">
    <location>
        <begin position="40"/>
        <end position="55"/>
    </location>
</feature>
<dbReference type="Proteomes" id="UP000001591">
    <property type="component" value="Chromosome"/>
</dbReference>
<gene>
    <name evidence="2" type="ordered locus">RC1_0292</name>
</gene>
<name>B6IQK5_RHOCS</name>
<dbReference type="EMBL" id="CP000613">
    <property type="protein sequence ID" value="ACI97741.1"/>
    <property type="molecule type" value="Genomic_DNA"/>
</dbReference>
<dbReference type="AlphaFoldDB" id="B6IQK5"/>
<accession>B6IQK5</accession>
<sequence length="55" mass="6062">MPGRHGRKPVWEGRPRRPAGADRGIPGPGRRPAGSDAARSRGRPCRPRVTRVKVR</sequence>
<feature type="region of interest" description="Disordered" evidence="1">
    <location>
        <begin position="1"/>
        <end position="55"/>
    </location>
</feature>
<evidence type="ECO:0000313" key="3">
    <source>
        <dbReference type="Proteomes" id="UP000001591"/>
    </source>
</evidence>
<reference evidence="2 3" key="1">
    <citation type="journal article" date="2010" name="BMC Genomics">
        <title>Metabolic flexibility revealed in the genome of the cyst-forming alpha-1 proteobacterium Rhodospirillum centenum.</title>
        <authorList>
            <person name="Lu Y.K."/>
            <person name="Marden J."/>
            <person name="Han M."/>
            <person name="Swingley W.D."/>
            <person name="Mastrian S.D."/>
            <person name="Chowdhury S.R."/>
            <person name="Hao J."/>
            <person name="Helmy T."/>
            <person name="Kim S."/>
            <person name="Kurdoglu A.A."/>
            <person name="Matthies H.J."/>
            <person name="Rollo D."/>
            <person name="Stothard P."/>
            <person name="Blankenship R.E."/>
            <person name="Bauer C.E."/>
            <person name="Touchman J.W."/>
        </authorList>
    </citation>
    <scope>NUCLEOTIDE SEQUENCE [LARGE SCALE GENOMIC DNA]</scope>
    <source>
        <strain evidence="3">ATCC 51521 / SW</strain>
    </source>
</reference>
<dbReference type="HOGENOM" id="CLU_3029399_0_0_5"/>
<dbReference type="STRING" id="414684.RC1_0292"/>
<evidence type="ECO:0000313" key="2">
    <source>
        <dbReference type="EMBL" id="ACI97741.1"/>
    </source>
</evidence>
<keyword evidence="3" id="KW-1185">Reference proteome</keyword>
<evidence type="ECO:0000256" key="1">
    <source>
        <dbReference type="SAM" id="MobiDB-lite"/>
    </source>
</evidence>
<protein>
    <submittedName>
        <fullName evidence="2">Uncharacterized protein</fullName>
    </submittedName>
</protein>
<dbReference type="KEGG" id="rce:RC1_0292"/>
<feature type="compositionally biased region" description="Low complexity" evidence="1">
    <location>
        <begin position="21"/>
        <end position="34"/>
    </location>
</feature>